<name>A0A1X7VRZ7_AMPQE</name>
<reference evidence="1" key="1">
    <citation type="submission" date="2017-05" db="UniProtKB">
        <authorList>
            <consortium name="EnsemblMetazoa"/>
        </authorList>
    </citation>
    <scope>IDENTIFICATION</scope>
</reference>
<dbReference type="InParanoid" id="A0A1X7VRZ7"/>
<proteinExistence type="predicted"/>
<protein>
    <submittedName>
        <fullName evidence="1">Uncharacterized protein</fullName>
    </submittedName>
</protein>
<sequence>CSKAVGLDPISGQFLKMCAASLFSPVTIVFRECLQYGCLPDDWKIHRIIPIIESSDCNDIDNFRQISLLCILSK</sequence>
<dbReference type="AlphaFoldDB" id="A0A1X7VRZ7"/>
<accession>A0A1X7VRZ7</accession>
<evidence type="ECO:0000313" key="1">
    <source>
        <dbReference type="EnsemblMetazoa" id="Aqu2.1.43141_001"/>
    </source>
</evidence>
<organism evidence="1">
    <name type="scientific">Amphimedon queenslandica</name>
    <name type="common">Sponge</name>
    <dbReference type="NCBI Taxonomy" id="400682"/>
    <lineage>
        <taxon>Eukaryota</taxon>
        <taxon>Metazoa</taxon>
        <taxon>Porifera</taxon>
        <taxon>Demospongiae</taxon>
        <taxon>Heteroscleromorpha</taxon>
        <taxon>Haplosclerida</taxon>
        <taxon>Niphatidae</taxon>
        <taxon>Amphimedon</taxon>
    </lineage>
</organism>
<dbReference type="EnsemblMetazoa" id="Aqu2.1.43141_001">
    <property type="protein sequence ID" value="Aqu2.1.43141_001"/>
    <property type="gene ID" value="Aqu2.1.43141"/>
</dbReference>